<dbReference type="Proteomes" id="UP001325680">
    <property type="component" value="Chromosome"/>
</dbReference>
<dbReference type="Pfam" id="PF09949">
    <property type="entry name" value="APP1_cat"/>
    <property type="match status" value="1"/>
</dbReference>
<sequence>MLKKSLNKKLHLIKKPHLKVYEGFGNGTHCTLMGHALTQSASPREIYRNGFFHNTLALLKTFMIKTMPDAWIQVNWQGKVSETHTEADGFFVIDLPNDKPLEPGDYTVDVALISKNDRKLLDTATSHIVIPEVNQFAFISDIDDTFLISHSESILKRLKLLLTRNAYSRKPFDGVVKHYQALQLAQTTADKPNPFFYVSSSEWNLYDFIKKFIEKNELPDGICLLNQIQNLSKILKSGQKNHASKFARIVRILEAYPTQRFILLGDDSQHDPYIYSSLVKNFPELISGVYIRCVGKQRKQVVTAELDQISGRDIPVCYFLHSSEALKHSESIGLTYMKKGA</sequence>
<name>A0ABZ0W586_9BACT</name>
<dbReference type="InterPro" id="IPR052935">
    <property type="entry name" value="Mg2+_PAP"/>
</dbReference>
<dbReference type="PANTHER" id="PTHR28208:SF3">
    <property type="entry name" value="PHOSPHATIDATE PHOSPHATASE APP1"/>
    <property type="match status" value="1"/>
</dbReference>
<feature type="domain" description="Phosphatidate phosphatase APP1 catalytic" evidence="1">
    <location>
        <begin position="137"/>
        <end position="293"/>
    </location>
</feature>
<dbReference type="InterPro" id="IPR019236">
    <property type="entry name" value="APP1_cat"/>
</dbReference>
<reference evidence="2 3" key="1">
    <citation type="submission" date="2023-12" db="EMBL/GenBank/DDBJ databases">
        <title>Genome sequencing and assembly of bacterial species from a model synthetic community.</title>
        <authorList>
            <person name="Hogle S.L."/>
        </authorList>
    </citation>
    <scope>NUCLEOTIDE SEQUENCE [LARGE SCALE GENOMIC DNA]</scope>
    <source>
        <strain evidence="2 3">HAMBI_3031</strain>
    </source>
</reference>
<organism evidence="2 3">
    <name type="scientific">Niabella yanshanensis</name>
    <dbReference type="NCBI Taxonomy" id="577386"/>
    <lineage>
        <taxon>Bacteria</taxon>
        <taxon>Pseudomonadati</taxon>
        <taxon>Bacteroidota</taxon>
        <taxon>Chitinophagia</taxon>
        <taxon>Chitinophagales</taxon>
        <taxon>Chitinophagaceae</taxon>
        <taxon>Niabella</taxon>
    </lineage>
</organism>
<dbReference type="RefSeq" id="WP_114793033.1">
    <property type="nucleotide sequence ID" value="NZ_CP139960.1"/>
</dbReference>
<dbReference type="PANTHER" id="PTHR28208">
    <property type="entry name" value="PHOSPHATIDATE PHOSPHATASE APP1"/>
    <property type="match status" value="1"/>
</dbReference>
<keyword evidence="3" id="KW-1185">Reference proteome</keyword>
<evidence type="ECO:0000313" key="2">
    <source>
        <dbReference type="EMBL" id="WQD37180.1"/>
    </source>
</evidence>
<dbReference type="EMBL" id="CP139960">
    <property type="protein sequence ID" value="WQD37180.1"/>
    <property type="molecule type" value="Genomic_DNA"/>
</dbReference>
<proteinExistence type="predicted"/>
<evidence type="ECO:0000259" key="1">
    <source>
        <dbReference type="Pfam" id="PF09949"/>
    </source>
</evidence>
<gene>
    <name evidence="2" type="ORF">U0035_16040</name>
</gene>
<protein>
    <submittedName>
        <fullName evidence="2">Phosphatase domain-containing protein</fullName>
    </submittedName>
</protein>
<accession>A0ABZ0W586</accession>
<evidence type="ECO:0000313" key="3">
    <source>
        <dbReference type="Proteomes" id="UP001325680"/>
    </source>
</evidence>